<accession>A0A2G5F417</accession>
<dbReference type="AlphaFoldDB" id="A0A2G5F417"/>
<dbReference type="OrthoDB" id="10613841at2759"/>
<dbReference type="Proteomes" id="UP000230069">
    <property type="component" value="Unassembled WGS sequence"/>
</dbReference>
<feature type="region of interest" description="Disordered" evidence="1">
    <location>
        <begin position="31"/>
        <end position="67"/>
    </location>
</feature>
<reference evidence="2 3" key="1">
    <citation type="submission" date="2017-09" db="EMBL/GenBank/DDBJ databases">
        <title>WGS assembly of Aquilegia coerulea Goldsmith.</title>
        <authorList>
            <person name="Hodges S."/>
            <person name="Kramer E."/>
            <person name="Nordborg M."/>
            <person name="Tomkins J."/>
            <person name="Borevitz J."/>
            <person name="Derieg N."/>
            <person name="Yan J."/>
            <person name="Mihaltcheva S."/>
            <person name="Hayes R.D."/>
            <person name="Rokhsar D."/>
        </authorList>
    </citation>
    <scope>NUCLEOTIDE SEQUENCE [LARGE SCALE GENOMIC DNA]</scope>
    <source>
        <strain evidence="3">cv. Goldsmith</strain>
    </source>
</reference>
<name>A0A2G5F417_AQUCA</name>
<organism evidence="2 3">
    <name type="scientific">Aquilegia coerulea</name>
    <name type="common">Rocky mountain columbine</name>
    <dbReference type="NCBI Taxonomy" id="218851"/>
    <lineage>
        <taxon>Eukaryota</taxon>
        <taxon>Viridiplantae</taxon>
        <taxon>Streptophyta</taxon>
        <taxon>Embryophyta</taxon>
        <taxon>Tracheophyta</taxon>
        <taxon>Spermatophyta</taxon>
        <taxon>Magnoliopsida</taxon>
        <taxon>Ranunculales</taxon>
        <taxon>Ranunculaceae</taxon>
        <taxon>Thalictroideae</taxon>
        <taxon>Aquilegia</taxon>
    </lineage>
</organism>
<feature type="compositionally biased region" description="Polar residues" evidence="1">
    <location>
        <begin position="46"/>
        <end position="67"/>
    </location>
</feature>
<evidence type="ECO:0000256" key="1">
    <source>
        <dbReference type="SAM" id="MobiDB-lite"/>
    </source>
</evidence>
<evidence type="ECO:0000313" key="2">
    <source>
        <dbReference type="EMBL" id="PIA62702.1"/>
    </source>
</evidence>
<feature type="compositionally biased region" description="Basic residues" evidence="1">
    <location>
        <begin position="143"/>
        <end position="152"/>
    </location>
</feature>
<dbReference type="EMBL" id="KZ305019">
    <property type="protein sequence ID" value="PIA62702.1"/>
    <property type="molecule type" value="Genomic_DNA"/>
</dbReference>
<proteinExistence type="predicted"/>
<gene>
    <name evidence="2" type="ORF">AQUCO_00200610v1</name>
</gene>
<dbReference type="InParanoid" id="A0A2G5F417"/>
<protein>
    <submittedName>
        <fullName evidence="2">Uncharacterized protein</fullName>
    </submittedName>
</protein>
<sequence length="161" mass="18817">MNPQNGQEDAKKQWALYLSYVDKEQRRMAAQQRRAQRIEEQRSKSVHQQINNQQPIEQSHFQEGPQQSYLGTEPEQVALPVEVKKTFQHPIIAKGSEDQRGKLQQQTINVEGVEKTSSVERHMRLTQLKREARFKKSSLGGKKNWKKLGRQKNKGDESRRI</sequence>
<evidence type="ECO:0000313" key="3">
    <source>
        <dbReference type="Proteomes" id="UP000230069"/>
    </source>
</evidence>
<feature type="region of interest" description="Disordered" evidence="1">
    <location>
        <begin position="128"/>
        <end position="161"/>
    </location>
</feature>
<keyword evidence="3" id="KW-1185">Reference proteome</keyword>